<evidence type="ECO:0000259" key="1">
    <source>
        <dbReference type="Pfam" id="PF04738"/>
    </source>
</evidence>
<evidence type="ECO:0000259" key="2">
    <source>
        <dbReference type="Pfam" id="PF14028"/>
    </source>
</evidence>
<name>A0A542DET1_AMYCI</name>
<evidence type="ECO:0000313" key="3">
    <source>
        <dbReference type="EMBL" id="TQJ01587.1"/>
    </source>
</evidence>
<dbReference type="InterPro" id="IPR006827">
    <property type="entry name" value="Lant_deHydtase_N"/>
</dbReference>
<dbReference type="Proteomes" id="UP000320876">
    <property type="component" value="Unassembled WGS sequence"/>
</dbReference>
<organism evidence="3 4">
    <name type="scientific">Amycolatopsis cihanbeyliensis</name>
    <dbReference type="NCBI Taxonomy" id="1128664"/>
    <lineage>
        <taxon>Bacteria</taxon>
        <taxon>Bacillati</taxon>
        <taxon>Actinomycetota</taxon>
        <taxon>Actinomycetes</taxon>
        <taxon>Pseudonocardiales</taxon>
        <taxon>Pseudonocardiaceae</taxon>
        <taxon>Amycolatopsis</taxon>
    </lineage>
</organism>
<gene>
    <name evidence="3" type="ORF">FB471_1280</name>
</gene>
<dbReference type="Pfam" id="PF14028">
    <property type="entry name" value="Lant_dehydr_C"/>
    <property type="match status" value="1"/>
</dbReference>
<dbReference type="OrthoDB" id="1273722at2"/>
<reference evidence="3 4" key="1">
    <citation type="submission" date="2019-06" db="EMBL/GenBank/DDBJ databases">
        <title>Sequencing the genomes of 1000 actinobacteria strains.</title>
        <authorList>
            <person name="Klenk H.-P."/>
        </authorList>
    </citation>
    <scope>NUCLEOTIDE SEQUENCE [LARGE SCALE GENOMIC DNA]</scope>
    <source>
        <strain evidence="3 4">DSM 45679</strain>
    </source>
</reference>
<dbReference type="Pfam" id="PF04738">
    <property type="entry name" value="Lant_dehydr_N"/>
    <property type="match status" value="1"/>
</dbReference>
<dbReference type="NCBIfam" id="TIGR03891">
    <property type="entry name" value="thiopep_ocin"/>
    <property type="match status" value="1"/>
</dbReference>
<sequence>MPEVGYRHRGTGVLRASAQQVTPAWWPALSDARDCHAWLGEVWPAVAVSVRHASPVLACGVEAILAGRPWSARKVRRAALAVVRYVLRFQRSTPFGLFAGVAPLTVGSTSGVWFGQEYRPVARPDHRWLHQVINRLEACPELLAQLDVVFHDAVERQGERLVLAGPEVVSVRCTPAVRFVRRHAAGPVGVGVLAEALAAAFPGAGDAAVLVRSLLEHGFLVSSLRAPSTVTDPLGFLTDSLQALDTEGTAVASLVNELGEIRRALDRHNRQPDELARTELAARMQVIAGVPRGVLSVDLRLDGQVRLPERVVREMERAADVLARVAREHTGSRVWREYFTAFCERFGTGTLVPLRLLVDPACGVGWPQGYPAGPAPGGRHVFSERDRLLLSWAAEATAGGRRELELDAGAVDALAAAGGNPEVAPPHVDLGARIHAASTAALDRGEFRLTVAPGRAAGTFSSRFTPLVLDAGLEAVFAGLPTITEGAVAAQVSCAPLYPGGENVARVPRCLPEVVSVGEHEPAPIGVDDLAITATRHRLHLVSLSRRRVVEPLVLHALAPKQQPPLARLLGELPGALGTGWLGFDWGPVAGSLPFLPRLRHRRVILAPAQWRLTRHELPADTAGRDRALARWQATWGCPDRVQLRDFDQQLPLDLAVPAHREVLAHHLRRFEEAVLIESSEPGADGWLEGRPHLVVLPLASRRRPEPAPRVESLPVLTHQHGHPPGSAHSGWLYAKLYLPAHRVDRLLVHQLPDLLFELGERDWWFVRYPRTRDGGEPDHLRLRIRTTGDADKVLAALTTWADRLREDGLLSRVALDTYYPETGRYRAIHDAERLFAADSRLVLACLTHRPGGVSPVAATGLSLFELAAAFLGDRQHAADWLHHQAPRAVPGRAEIDQVIRLARGWTDTAEPAEVAAAHRDHGEAMRRYRHALPADTDLDACLHALLHMHHNRALGVDPEREAVCLRLARQAATTWHTTHPGRSS</sequence>
<protein>
    <submittedName>
        <fullName evidence="3">Thiopeptide-type bacteriocin biosynthesis protein</fullName>
    </submittedName>
</protein>
<accession>A0A542DET1</accession>
<comment type="caution">
    <text evidence="3">The sequence shown here is derived from an EMBL/GenBank/DDBJ whole genome shotgun (WGS) entry which is preliminary data.</text>
</comment>
<evidence type="ECO:0000313" key="4">
    <source>
        <dbReference type="Proteomes" id="UP000320876"/>
    </source>
</evidence>
<dbReference type="InterPro" id="IPR023809">
    <property type="entry name" value="Thiopep_bacteriocin_synth_dom"/>
</dbReference>
<dbReference type="RefSeq" id="WP_141996418.1">
    <property type="nucleotide sequence ID" value="NZ_VFML01000001.1"/>
</dbReference>
<dbReference type="EMBL" id="VFML01000001">
    <property type="protein sequence ID" value="TQJ01587.1"/>
    <property type="molecule type" value="Genomic_DNA"/>
</dbReference>
<feature type="domain" description="Lantibiotic dehydratase N-terminal" evidence="1">
    <location>
        <begin position="44"/>
        <end position="664"/>
    </location>
</feature>
<keyword evidence="4" id="KW-1185">Reference proteome</keyword>
<dbReference type="AlphaFoldDB" id="A0A542DET1"/>
<feature type="domain" description="Thiopeptide-type bacteriocin biosynthesis" evidence="2">
    <location>
        <begin position="732"/>
        <end position="972"/>
    </location>
</feature>
<proteinExistence type="predicted"/>